<dbReference type="EMBL" id="RHIB01000003">
    <property type="protein sequence ID" value="RNA66579.1"/>
    <property type="molecule type" value="Genomic_DNA"/>
</dbReference>
<evidence type="ECO:0000256" key="1">
    <source>
        <dbReference type="SAM" id="Phobius"/>
    </source>
</evidence>
<gene>
    <name evidence="2" type="ORF">EBO34_15270</name>
</gene>
<keyword evidence="1" id="KW-0472">Membrane</keyword>
<keyword evidence="1" id="KW-0812">Transmembrane</keyword>
<sequence length="99" mass="10977">MKKKVFLSGIVSAVLVQLVAFVMGEARQGYEISGYIGVGLLVLAGLLFATLIATRRDVMHNAAPEDRESQRSMQRIGVYGMLIGLPHFMYAFGYFLFTQ</sequence>
<evidence type="ECO:0000313" key="2">
    <source>
        <dbReference type="EMBL" id="RNA66579.1"/>
    </source>
</evidence>
<keyword evidence="1" id="KW-1133">Transmembrane helix</keyword>
<dbReference type="RefSeq" id="WP_122900163.1">
    <property type="nucleotide sequence ID" value="NZ_RHIB01000003.1"/>
</dbReference>
<accession>A0A3M7TPI3</accession>
<name>A0A3M7TPI3_9BACI</name>
<feature type="transmembrane region" description="Helical" evidence="1">
    <location>
        <begin position="34"/>
        <end position="55"/>
    </location>
</feature>
<protein>
    <submittedName>
        <fullName evidence="2">Uncharacterized protein</fullName>
    </submittedName>
</protein>
<dbReference type="OrthoDB" id="9912903at2"/>
<dbReference type="Proteomes" id="UP000278746">
    <property type="component" value="Unassembled WGS sequence"/>
</dbReference>
<dbReference type="AlphaFoldDB" id="A0A3M7TPI3"/>
<reference evidence="2 3" key="1">
    <citation type="submission" date="2018-10" db="EMBL/GenBank/DDBJ databases">
        <title>Bacillus Keqinensis sp. nov., a moderately halophilic bacterium isolated from a saline-alkaline lake.</title>
        <authorList>
            <person name="Wang H."/>
        </authorList>
    </citation>
    <scope>NUCLEOTIDE SEQUENCE [LARGE SCALE GENOMIC DNA]</scope>
    <source>
        <strain evidence="2 3">KQ-3</strain>
    </source>
</reference>
<organism evidence="2 3">
    <name type="scientific">Alteribacter keqinensis</name>
    <dbReference type="NCBI Taxonomy" id="2483800"/>
    <lineage>
        <taxon>Bacteria</taxon>
        <taxon>Bacillati</taxon>
        <taxon>Bacillota</taxon>
        <taxon>Bacilli</taxon>
        <taxon>Bacillales</taxon>
        <taxon>Bacillaceae</taxon>
        <taxon>Alteribacter</taxon>
    </lineage>
</organism>
<keyword evidence="3" id="KW-1185">Reference proteome</keyword>
<dbReference type="Pfam" id="PF17247">
    <property type="entry name" value="DUF5316"/>
    <property type="match status" value="1"/>
</dbReference>
<comment type="caution">
    <text evidence="2">The sequence shown here is derived from an EMBL/GenBank/DDBJ whole genome shotgun (WGS) entry which is preliminary data.</text>
</comment>
<evidence type="ECO:0000313" key="3">
    <source>
        <dbReference type="Proteomes" id="UP000278746"/>
    </source>
</evidence>
<dbReference type="InterPro" id="IPR035167">
    <property type="entry name" value="DUF5316"/>
</dbReference>
<proteinExistence type="predicted"/>
<feature type="transmembrane region" description="Helical" evidence="1">
    <location>
        <begin position="76"/>
        <end position="97"/>
    </location>
</feature>